<dbReference type="PANTHER" id="PTHR43727:SF2">
    <property type="entry name" value="GROUP IV DECARBOXYLASE"/>
    <property type="match status" value="1"/>
</dbReference>
<feature type="domain" description="Orn/DAP/Arg decarboxylase 2 N-terminal" evidence="4">
    <location>
        <begin position="16"/>
        <end position="265"/>
    </location>
</feature>
<gene>
    <name evidence="5" type="ORF">SAMN04488074_13136</name>
</gene>
<feature type="active site" description="Proton donor" evidence="3">
    <location>
        <position position="335"/>
    </location>
</feature>
<dbReference type="InterPro" id="IPR000183">
    <property type="entry name" value="Orn/DAP/Arg_de-COase"/>
</dbReference>
<accession>A0A1G9XT30</accession>
<evidence type="ECO:0000313" key="6">
    <source>
        <dbReference type="Proteomes" id="UP000199682"/>
    </source>
</evidence>
<evidence type="ECO:0000259" key="4">
    <source>
        <dbReference type="Pfam" id="PF02784"/>
    </source>
</evidence>
<dbReference type="SUPFAM" id="SSF51419">
    <property type="entry name" value="PLP-binding barrel"/>
    <property type="match status" value="1"/>
</dbReference>
<keyword evidence="2 3" id="KW-0663">Pyridoxal phosphate</keyword>
<dbReference type="InterPro" id="IPR002433">
    <property type="entry name" value="Orn_de-COase"/>
</dbReference>
<dbReference type="Proteomes" id="UP000199682">
    <property type="component" value="Unassembled WGS sequence"/>
</dbReference>
<dbReference type="InterPro" id="IPR009006">
    <property type="entry name" value="Ala_racemase/Decarboxylase_C"/>
</dbReference>
<name>A0A1G9XT30_9PSEU</name>
<dbReference type="GO" id="GO:0006596">
    <property type="term" value="P:polyamine biosynthetic process"/>
    <property type="evidence" value="ECO:0007669"/>
    <property type="project" value="InterPro"/>
</dbReference>
<dbReference type="Gene3D" id="3.20.20.10">
    <property type="entry name" value="Alanine racemase"/>
    <property type="match status" value="1"/>
</dbReference>
<evidence type="ECO:0000256" key="1">
    <source>
        <dbReference type="ARBA" id="ARBA00001933"/>
    </source>
</evidence>
<dbReference type="Gene3D" id="2.40.37.10">
    <property type="entry name" value="Lyase, Ornithine Decarboxylase, Chain A, domain 1"/>
    <property type="match status" value="1"/>
</dbReference>
<dbReference type="SUPFAM" id="SSF50621">
    <property type="entry name" value="Alanine racemase C-terminal domain-like"/>
    <property type="match status" value="1"/>
</dbReference>
<protein>
    <submittedName>
        <fullName evidence="5">Diaminopimelate decarboxylase</fullName>
    </submittedName>
</protein>
<dbReference type="InterPro" id="IPR029066">
    <property type="entry name" value="PLP-binding_barrel"/>
</dbReference>
<dbReference type="AlphaFoldDB" id="A0A1G9XT30"/>
<proteinExistence type="predicted"/>
<evidence type="ECO:0000256" key="2">
    <source>
        <dbReference type="ARBA" id="ARBA00022898"/>
    </source>
</evidence>
<evidence type="ECO:0000256" key="3">
    <source>
        <dbReference type="PIRSR" id="PIRSR600183-50"/>
    </source>
</evidence>
<dbReference type="Pfam" id="PF02784">
    <property type="entry name" value="Orn_Arg_deC_N"/>
    <property type="match status" value="1"/>
</dbReference>
<sequence length="409" mass="43234">MSLQRWQTPAYVYRLDRIHAAHAALRAALPGPSDLFYSLKANPHPDLVRALAGMGCRAEISSPGELRNALDGGARPQDCLYTGPGKTTAEIAYALDGGVRRFSVESIGQLAALSDVATAKSIEVSCLLRVRAEPGSGSLTMSGRRSPFGIGLAYLLAHFSEFMHDQNVSVEGLHFFPVSAAADEPSLISSFETSVVAAQRVRDETGWEPSLLDLGGGFAAPYGVPGGLPVYPALRDRLEALLDEAFPHWRSGSPRIAFESGRYLVGTCGELQCAVTDIKSDGAATVVVLDAGINHLGGLSGLGKLLPLRTQPQRLEGTGETEADSEPVDVVGPLCTPADLLAKNVRIPNLSTGDVLRIPNVGAYGLTASLVGFLGRDLPLEVVLDGPDVISISTLSLQRHPVVLNGENR</sequence>
<feature type="modified residue" description="N6-(pyridoxal phosphate)lysine" evidence="3">
    <location>
        <position position="40"/>
    </location>
</feature>
<dbReference type="GO" id="GO:0008836">
    <property type="term" value="F:diaminopimelate decarboxylase activity"/>
    <property type="evidence" value="ECO:0007669"/>
    <property type="project" value="TreeGrafter"/>
</dbReference>
<comment type="cofactor">
    <cofactor evidence="1 3">
        <name>pyridoxal 5'-phosphate</name>
        <dbReference type="ChEBI" id="CHEBI:597326"/>
    </cofactor>
</comment>
<dbReference type="GO" id="GO:0009089">
    <property type="term" value="P:lysine biosynthetic process via diaminopimelate"/>
    <property type="evidence" value="ECO:0007669"/>
    <property type="project" value="TreeGrafter"/>
</dbReference>
<dbReference type="PRINTS" id="PR01179">
    <property type="entry name" value="ODADCRBXLASE"/>
</dbReference>
<organism evidence="5 6">
    <name type="scientific">Lentzea albidocapillata subsp. violacea</name>
    <dbReference type="NCBI Taxonomy" id="128104"/>
    <lineage>
        <taxon>Bacteria</taxon>
        <taxon>Bacillati</taxon>
        <taxon>Actinomycetota</taxon>
        <taxon>Actinomycetes</taxon>
        <taxon>Pseudonocardiales</taxon>
        <taxon>Pseudonocardiaceae</taxon>
        <taxon>Lentzea</taxon>
    </lineage>
</organism>
<evidence type="ECO:0000313" key="5">
    <source>
        <dbReference type="EMBL" id="SDM99972.1"/>
    </source>
</evidence>
<reference evidence="6" key="1">
    <citation type="submission" date="2016-10" db="EMBL/GenBank/DDBJ databases">
        <authorList>
            <person name="Varghese N."/>
            <person name="Submissions S."/>
        </authorList>
    </citation>
    <scope>NUCLEOTIDE SEQUENCE [LARGE SCALE GENOMIC DNA]</scope>
    <source>
        <strain evidence="6">DSM 44796</strain>
    </source>
</reference>
<dbReference type="RefSeq" id="WP_090014679.1">
    <property type="nucleotide sequence ID" value="NZ_FNET01000031.1"/>
</dbReference>
<dbReference type="EMBL" id="FNET01000031">
    <property type="protein sequence ID" value="SDM99972.1"/>
    <property type="molecule type" value="Genomic_DNA"/>
</dbReference>
<dbReference type="PRINTS" id="PR01182">
    <property type="entry name" value="ORNDCRBXLASE"/>
</dbReference>
<dbReference type="InterPro" id="IPR022644">
    <property type="entry name" value="De-COase2_N"/>
</dbReference>
<dbReference type="PANTHER" id="PTHR43727">
    <property type="entry name" value="DIAMINOPIMELATE DECARBOXYLASE"/>
    <property type="match status" value="1"/>
</dbReference>